<dbReference type="GO" id="GO:0050801">
    <property type="term" value="P:monoatomic ion homeostasis"/>
    <property type="evidence" value="ECO:0007669"/>
    <property type="project" value="TreeGrafter"/>
</dbReference>
<keyword evidence="4 6" id="KW-0472">Membrane</keyword>
<organism evidence="8 9">
    <name type="scientific">Seminavis robusta</name>
    <dbReference type="NCBI Taxonomy" id="568900"/>
    <lineage>
        <taxon>Eukaryota</taxon>
        <taxon>Sar</taxon>
        <taxon>Stramenopiles</taxon>
        <taxon>Ochrophyta</taxon>
        <taxon>Bacillariophyta</taxon>
        <taxon>Bacillariophyceae</taxon>
        <taxon>Bacillariophycidae</taxon>
        <taxon>Naviculales</taxon>
        <taxon>Naviculaceae</taxon>
        <taxon>Seminavis</taxon>
    </lineage>
</organism>
<evidence type="ECO:0000256" key="6">
    <source>
        <dbReference type="SAM" id="Phobius"/>
    </source>
</evidence>
<proteinExistence type="predicted"/>
<feature type="transmembrane region" description="Helical" evidence="6">
    <location>
        <begin position="474"/>
        <end position="493"/>
    </location>
</feature>
<feature type="compositionally biased region" description="Acidic residues" evidence="5">
    <location>
        <begin position="623"/>
        <end position="633"/>
    </location>
</feature>
<dbReference type="Proteomes" id="UP001153069">
    <property type="component" value="Unassembled WGS sequence"/>
</dbReference>
<feature type="region of interest" description="Disordered" evidence="5">
    <location>
        <begin position="602"/>
        <end position="633"/>
    </location>
</feature>
<accession>A0A9N8DM60</accession>
<dbReference type="PANTHER" id="PTHR11453">
    <property type="entry name" value="ANION EXCHANGE PROTEIN"/>
    <property type="match status" value="1"/>
</dbReference>
<keyword evidence="3 6" id="KW-1133">Transmembrane helix</keyword>
<keyword evidence="9" id="KW-1185">Reference proteome</keyword>
<evidence type="ECO:0000256" key="2">
    <source>
        <dbReference type="ARBA" id="ARBA00022692"/>
    </source>
</evidence>
<feature type="transmembrane region" description="Helical" evidence="6">
    <location>
        <begin position="240"/>
        <end position="261"/>
    </location>
</feature>
<feature type="transmembrane region" description="Helical" evidence="6">
    <location>
        <begin position="162"/>
        <end position="182"/>
    </location>
</feature>
<gene>
    <name evidence="8" type="ORF">SEMRO_160_G072300.1</name>
</gene>
<dbReference type="OrthoDB" id="38501at2759"/>
<evidence type="ECO:0000256" key="4">
    <source>
        <dbReference type="ARBA" id="ARBA00023136"/>
    </source>
</evidence>
<feature type="domain" description="Bicarbonate transporter-like transmembrane" evidence="7">
    <location>
        <begin position="53"/>
        <end position="213"/>
    </location>
</feature>
<sequence>MCDTEPKMLQTEVGLIPLHSQLGLSASTKAALGPPWIRQHHTDEAPGGWGRAIVREVRRTIGTWWCKEFSNFNQKTIAVSFFIFFAAVAPAITFGAVYAKSTNNYIGAVEMLTATAWCGVFYAVVGGQPMMINGGTGPVLAFTTVLYNMAQSMEISFLTFNAWVGLWVAFYLLVAAFVDLNKFMKHATRFTDEIFAMLIAAIFILDAIGNPLSPVGLFWYFQRDHKSHDQFEEEEDYSHYATAFLSLILGLGTTWLAFALRGLKFSRYLPNQSFRNVIANFAVVISIGWWTIVDNLIFPAVETEELNVPDSFAPTFQCCDSTCMSSWPEDCSNQLEPWGRRPWFIDLGDLSGKSWVPFMAAGPAILAFILVFLDDGITWHLINHPTNKLSHGEAYNYDTVIIALMIAVNSLLGLPWLVAATVRSITHVNALTERDSRGNILSVQETRLTHFLIHALVGVSILFLSALRYIPVPVLYGVFLFMGLASLPTNQFWCRFTYWFMDTEKYPNTPATKWMDRMQMHKYTAIQVVLFALLMTFRSIKVVAIAFPIVVKACIPLRMYVLPYLFKEEELCLLDAEDDDIDRLVTYYEDNERTKAMEIVDVEDSNGEASAEDVTPAKVGFGDSDEEELSDQA</sequence>
<feature type="transmembrane region" description="Helical" evidence="6">
    <location>
        <begin position="448"/>
        <end position="467"/>
    </location>
</feature>
<feature type="transmembrane region" description="Helical" evidence="6">
    <location>
        <begin position="77"/>
        <end position="99"/>
    </location>
</feature>
<feature type="transmembrane region" description="Helical" evidence="6">
    <location>
        <begin position="525"/>
        <end position="551"/>
    </location>
</feature>
<feature type="transmembrane region" description="Helical" evidence="6">
    <location>
        <begin position="355"/>
        <end position="373"/>
    </location>
</feature>
<evidence type="ECO:0000256" key="1">
    <source>
        <dbReference type="ARBA" id="ARBA00004141"/>
    </source>
</evidence>
<dbReference type="Gene3D" id="1.10.287.570">
    <property type="entry name" value="Helical hairpin bin"/>
    <property type="match status" value="1"/>
</dbReference>
<dbReference type="PRINTS" id="PR01231">
    <property type="entry name" value="HCO3TRNSPORT"/>
</dbReference>
<evidence type="ECO:0000256" key="3">
    <source>
        <dbReference type="ARBA" id="ARBA00022989"/>
    </source>
</evidence>
<feature type="transmembrane region" description="Helical" evidence="6">
    <location>
        <begin position="194"/>
        <end position="220"/>
    </location>
</feature>
<evidence type="ECO:0000259" key="7">
    <source>
        <dbReference type="Pfam" id="PF00955"/>
    </source>
</evidence>
<dbReference type="PANTHER" id="PTHR11453:SF127">
    <property type="entry name" value="SOLUTE CARRIER FAMILY 4 MEMBER 11"/>
    <property type="match status" value="1"/>
</dbReference>
<dbReference type="AlphaFoldDB" id="A0A9N8DM60"/>
<feature type="transmembrane region" description="Helical" evidence="6">
    <location>
        <begin position="273"/>
        <end position="292"/>
    </location>
</feature>
<dbReference type="GO" id="GO:0005886">
    <property type="term" value="C:plasma membrane"/>
    <property type="evidence" value="ECO:0007669"/>
    <property type="project" value="TreeGrafter"/>
</dbReference>
<feature type="transmembrane region" description="Helical" evidence="6">
    <location>
        <begin position="394"/>
        <end position="418"/>
    </location>
</feature>
<name>A0A9N8DM60_9STRA</name>
<protein>
    <submittedName>
        <fullName evidence="8">Electroneutral sodium bicarbonate exchanger 1</fullName>
    </submittedName>
</protein>
<feature type="transmembrane region" description="Helical" evidence="6">
    <location>
        <begin position="105"/>
        <end position="125"/>
    </location>
</feature>
<dbReference type="InterPro" id="IPR003020">
    <property type="entry name" value="HCO3_transpt_euk"/>
</dbReference>
<dbReference type="GO" id="GO:0006820">
    <property type="term" value="P:monoatomic anion transport"/>
    <property type="evidence" value="ECO:0007669"/>
    <property type="project" value="InterPro"/>
</dbReference>
<feature type="domain" description="Bicarbonate transporter-like transmembrane" evidence="7">
    <location>
        <begin position="236"/>
        <end position="578"/>
    </location>
</feature>
<comment type="caution">
    <text evidence="8">The sequence shown here is derived from an EMBL/GenBank/DDBJ whole genome shotgun (WGS) entry which is preliminary data.</text>
</comment>
<comment type="subcellular location">
    <subcellularLocation>
        <location evidence="1">Membrane</location>
        <topology evidence="1">Multi-pass membrane protein</topology>
    </subcellularLocation>
</comment>
<evidence type="ECO:0000313" key="9">
    <source>
        <dbReference type="Proteomes" id="UP001153069"/>
    </source>
</evidence>
<dbReference type="EMBL" id="CAICTM010000159">
    <property type="protein sequence ID" value="CAB9503264.1"/>
    <property type="molecule type" value="Genomic_DNA"/>
</dbReference>
<evidence type="ECO:0000313" key="8">
    <source>
        <dbReference type="EMBL" id="CAB9503264.1"/>
    </source>
</evidence>
<evidence type="ECO:0000256" key="5">
    <source>
        <dbReference type="SAM" id="MobiDB-lite"/>
    </source>
</evidence>
<dbReference type="Pfam" id="PF00955">
    <property type="entry name" value="HCO3_cotransp"/>
    <property type="match status" value="2"/>
</dbReference>
<dbReference type="InterPro" id="IPR011531">
    <property type="entry name" value="HCO3_transpt-like_TM_dom"/>
</dbReference>
<reference evidence="8" key="1">
    <citation type="submission" date="2020-06" db="EMBL/GenBank/DDBJ databases">
        <authorList>
            <consortium name="Plant Systems Biology data submission"/>
        </authorList>
    </citation>
    <scope>NUCLEOTIDE SEQUENCE</scope>
    <source>
        <strain evidence="8">D6</strain>
    </source>
</reference>
<dbReference type="GO" id="GO:0005452">
    <property type="term" value="F:solute:inorganic anion antiporter activity"/>
    <property type="evidence" value="ECO:0007669"/>
    <property type="project" value="InterPro"/>
</dbReference>
<keyword evidence="2 6" id="KW-0812">Transmembrane</keyword>